<evidence type="ECO:0000313" key="1">
    <source>
        <dbReference type="EMBL" id="KAK4431602.1"/>
    </source>
</evidence>
<dbReference type="InterPro" id="IPR009902">
    <property type="entry name" value="DUF1442"/>
</dbReference>
<name>A0AAE1YKB7_9LAMI</name>
<accession>A0AAE1YKB7</accession>
<dbReference type="Gene3D" id="3.40.50.150">
    <property type="entry name" value="Vaccinia Virus protein VP39"/>
    <property type="match status" value="1"/>
</dbReference>
<sequence>MAGWSAENATNAYLGAMKMAKRAKEPDAAEFISALVAGKNARLIVVACADAADSTALALVAAAHQTGGRVVCIVAGANELQLSRETMSESADDIEFVIGNAENLVASEYNEADCVVVDCRIKNCERILQRAEGVGTKGVVLGYNAFQMGSWSCRGFDAHLLPIGDGLLVSRVAVKAENGRCGGGAGKMRSRWVVKVDKYTGEEHVFRVRNSQGKAFEA</sequence>
<dbReference type="PANTHER" id="PTHR33593:SF3">
    <property type="entry name" value="DUF1442 FAMILY PROTEIN"/>
    <property type="match status" value="1"/>
</dbReference>
<reference evidence="1" key="2">
    <citation type="journal article" date="2024" name="Plant">
        <title>Genomic evolution and insights into agronomic trait innovations of Sesamum species.</title>
        <authorList>
            <person name="Miao H."/>
            <person name="Wang L."/>
            <person name="Qu L."/>
            <person name="Liu H."/>
            <person name="Sun Y."/>
            <person name="Le M."/>
            <person name="Wang Q."/>
            <person name="Wei S."/>
            <person name="Zheng Y."/>
            <person name="Lin W."/>
            <person name="Duan Y."/>
            <person name="Cao H."/>
            <person name="Xiong S."/>
            <person name="Wang X."/>
            <person name="Wei L."/>
            <person name="Li C."/>
            <person name="Ma Q."/>
            <person name="Ju M."/>
            <person name="Zhao R."/>
            <person name="Li G."/>
            <person name="Mu C."/>
            <person name="Tian Q."/>
            <person name="Mei H."/>
            <person name="Zhang T."/>
            <person name="Gao T."/>
            <person name="Zhang H."/>
        </authorList>
    </citation>
    <scope>NUCLEOTIDE SEQUENCE</scope>
    <source>
        <strain evidence="1">3651</strain>
    </source>
</reference>
<organism evidence="1 2">
    <name type="scientific">Sesamum alatum</name>
    <dbReference type="NCBI Taxonomy" id="300844"/>
    <lineage>
        <taxon>Eukaryota</taxon>
        <taxon>Viridiplantae</taxon>
        <taxon>Streptophyta</taxon>
        <taxon>Embryophyta</taxon>
        <taxon>Tracheophyta</taxon>
        <taxon>Spermatophyta</taxon>
        <taxon>Magnoliopsida</taxon>
        <taxon>eudicotyledons</taxon>
        <taxon>Gunneridae</taxon>
        <taxon>Pentapetalae</taxon>
        <taxon>asterids</taxon>
        <taxon>lamiids</taxon>
        <taxon>Lamiales</taxon>
        <taxon>Pedaliaceae</taxon>
        <taxon>Sesamum</taxon>
    </lineage>
</organism>
<dbReference type="Pfam" id="PF07279">
    <property type="entry name" value="DUF1442"/>
    <property type="match status" value="1"/>
</dbReference>
<proteinExistence type="predicted"/>
<gene>
    <name evidence="1" type="ORF">Salat_0922300</name>
</gene>
<dbReference type="SUPFAM" id="SSF53335">
    <property type="entry name" value="S-adenosyl-L-methionine-dependent methyltransferases"/>
    <property type="match status" value="1"/>
</dbReference>
<comment type="caution">
    <text evidence="1">The sequence shown here is derived from an EMBL/GenBank/DDBJ whole genome shotgun (WGS) entry which is preliminary data.</text>
</comment>
<dbReference type="EMBL" id="JACGWO010000003">
    <property type="protein sequence ID" value="KAK4431602.1"/>
    <property type="molecule type" value="Genomic_DNA"/>
</dbReference>
<dbReference type="InterPro" id="IPR029063">
    <property type="entry name" value="SAM-dependent_MTases_sf"/>
</dbReference>
<dbReference type="PANTHER" id="PTHR33593">
    <property type="entry name" value="DUF1442 FAMILY PROTEIN"/>
    <property type="match status" value="1"/>
</dbReference>
<dbReference type="AlphaFoldDB" id="A0AAE1YKB7"/>
<evidence type="ECO:0000313" key="2">
    <source>
        <dbReference type="Proteomes" id="UP001293254"/>
    </source>
</evidence>
<reference evidence="1" key="1">
    <citation type="submission" date="2020-06" db="EMBL/GenBank/DDBJ databases">
        <authorList>
            <person name="Li T."/>
            <person name="Hu X."/>
            <person name="Zhang T."/>
            <person name="Song X."/>
            <person name="Zhang H."/>
            <person name="Dai N."/>
            <person name="Sheng W."/>
            <person name="Hou X."/>
            <person name="Wei L."/>
        </authorList>
    </citation>
    <scope>NUCLEOTIDE SEQUENCE</scope>
    <source>
        <strain evidence="1">3651</strain>
        <tissue evidence="1">Leaf</tissue>
    </source>
</reference>
<dbReference type="Proteomes" id="UP001293254">
    <property type="component" value="Unassembled WGS sequence"/>
</dbReference>
<protein>
    <submittedName>
        <fullName evidence="1">Uncharacterized protein</fullName>
    </submittedName>
</protein>
<keyword evidence="2" id="KW-1185">Reference proteome</keyword>